<dbReference type="InterPro" id="IPR001789">
    <property type="entry name" value="Sig_transdc_resp-reg_receiver"/>
</dbReference>
<evidence type="ECO:0000313" key="4">
    <source>
        <dbReference type="Proteomes" id="UP000634134"/>
    </source>
</evidence>
<keyword evidence="4" id="KW-1185">Reference proteome</keyword>
<dbReference type="PANTHER" id="PTHR44520">
    <property type="entry name" value="RESPONSE REGULATOR RCP1-RELATED"/>
    <property type="match status" value="1"/>
</dbReference>
<dbReference type="EMBL" id="JACYGY010000001">
    <property type="protein sequence ID" value="MBE9463809.1"/>
    <property type="molecule type" value="Genomic_DNA"/>
</dbReference>
<dbReference type="Proteomes" id="UP000634134">
    <property type="component" value="Unassembled WGS sequence"/>
</dbReference>
<evidence type="ECO:0000259" key="2">
    <source>
        <dbReference type="PROSITE" id="PS50110"/>
    </source>
</evidence>
<dbReference type="Gene3D" id="3.40.50.2300">
    <property type="match status" value="1"/>
</dbReference>
<feature type="modified residue" description="4-aspartylphosphate" evidence="1">
    <location>
        <position position="60"/>
    </location>
</feature>
<dbReference type="PROSITE" id="PS50110">
    <property type="entry name" value="RESPONSE_REGULATORY"/>
    <property type="match status" value="1"/>
</dbReference>
<keyword evidence="1" id="KW-0597">Phosphoprotein</keyword>
<accession>A0ABR9WFA1</accession>
<dbReference type="SUPFAM" id="SSF52172">
    <property type="entry name" value="CheY-like"/>
    <property type="match status" value="1"/>
</dbReference>
<dbReference type="Pfam" id="PF00072">
    <property type="entry name" value="Response_reg"/>
    <property type="match status" value="1"/>
</dbReference>
<dbReference type="InterPro" id="IPR052893">
    <property type="entry name" value="TCS_response_regulator"/>
</dbReference>
<comment type="caution">
    <text evidence="3">The sequence shown here is derived from an EMBL/GenBank/DDBJ whole genome shotgun (WGS) entry which is preliminary data.</text>
</comment>
<name>A0ABR9WFA1_9BACT</name>
<evidence type="ECO:0000313" key="3">
    <source>
        <dbReference type="EMBL" id="MBE9463809.1"/>
    </source>
</evidence>
<evidence type="ECO:0000256" key="1">
    <source>
        <dbReference type="PROSITE-ProRule" id="PRU00169"/>
    </source>
</evidence>
<organism evidence="3 4">
    <name type="scientific">Dyadobacter subterraneus</name>
    <dbReference type="NCBI Taxonomy" id="2773304"/>
    <lineage>
        <taxon>Bacteria</taxon>
        <taxon>Pseudomonadati</taxon>
        <taxon>Bacteroidota</taxon>
        <taxon>Cytophagia</taxon>
        <taxon>Cytophagales</taxon>
        <taxon>Spirosomataceae</taxon>
        <taxon>Dyadobacter</taxon>
    </lineage>
</organism>
<dbReference type="InterPro" id="IPR011006">
    <property type="entry name" value="CheY-like_superfamily"/>
</dbReference>
<protein>
    <submittedName>
        <fullName evidence="3">Response regulator</fullName>
    </submittedName>
</protein>
<reference evidence="4" key="1">
    <citation type="submission" date="2023-07" db="EMBL/GenBank/DDBJ databases">
        <title>Dyadobacter sp. nov 'subterranea' isolated from contaminted grondwater.</title>
        <authorList>
            <person name="Szabo I."/>
            <person name="Al-Omari J."/>
            <person name="Szerdahelyi S.G."/>
            <person name="Rado J."/>
        </authorList>
    </citation>
    <scope>NUCLEOTIDE SEQUENCE [LARGE SCALE GENOMIC DNA]</scope>
    <source>
        <strain evidence="4">UP-52</strain>
    </source>
</reference>
<dbReference type="SMART" id="SM00448">
    <property type="entry name" value="REC"/>
    <property type="match status" value="1"/>
</dbReference>
<sequence length="155" mass="17395">MHTKKKIYFADDDFDDRLLLKNALTAIDSNLEFFEADNGDELLTILNTVDLKNDCMIILDMNMPKLNGLETLKQLGANSSLQVVPAIMITTSQDPNLFQTAKRLGAVDCFTKPVNMDDLLVLARKILLRFSRPDQAGCTDLSVIDQLNTKRVSIF</sequence>
<proteinExistence type="predicted"/>
<dbReference type="RefSeq" id="WP_194121913.1">
    <property type="nucleotide sequence ID" value="NZ_JACYGY010000001.1"/>
</dbReference>
<feature type="domain" description="Response regulatory" evidence="2">
    <location>
        <begin position="6"/>
        <end position="127"/>
    </location>
</feature>
<gene>
    <name evidence="3" type="ORF">IEE83_18150</name>
</gene>